<dbReference type="OrthoDB" id="9786516at2"/>
<keyword evidence="1" id="KW-0175">Coiled coil</keyword>
<dbReference type="Proteomes" id="UP000251213">
    <property type="component" value="Unassembled WGS sequence"/>
</dbReference>
<dbReference type="AlphaFoldDB" id="A0A364K6M7"/>
<keyword evidence="3" id="KW-1185">Reference proteome</keyword>
<organism evidence="2 3">
    <name type="scientific">Thermoflavimicrobium daqui</name>
    <dbReference type="NCBI Taxonomy" id="2137476"/>
    <lineage>
        <taxon>Bacteria</taxon>
        <taxon>Bacillati</taxon>
        <taxon>Bacillota</taxon>
        <taxon>Bacilli</taxon>
        <taxon>Bacillales</taxon>
        <taxon>Thermoactinomycetaceae</taxon>
        <taxon>Thermoflavimicrobium</taxon>
    </lineage>
</organism>
<dbReference type="EMBL" id="QJKK01000003">
    <property type="protein sequence ID" value="RAL25961.1"/>
    <property type="molecule type" value="Genomic_DNA"/>
</dbReference>
<protein>
    <submittedName>
        <fullName evidence="2">Uncharacterized protein</fullName>
    </submittedName>
</protein>
<accession>A0A364K6M7</accession>
<gene>
    <name evidence="2" type="ORF">DL897_07800</name>
</gene>
<sequence length="102" mass="11951">MRDIVEMRQARAALVSEAHKILDQAYEEKRDLTAEEEEKYKQPRPIPQGAILSLRILSELSFRSYFHLTKDDSTEKSPNPPRRPRMGLGFVNVCWFGYVRLQ</sequence>
<reference evidence="2 3" key="2">
    <citation type="submission" date="2018-06" db="EMBL/GenBank/DDBJ databases">
        <authorList>
            <person name="Zhirakovskaya E."/>
        </authorList>
    </citation>
    <scope>NUCLEOTIDE SEQUENCE [LARGE SCALE GENOMIC DNA]</scope>
    <source>
        <strain evidence="2 3">FBKL4.011</strain>
    </source>
</reference>
<proteinExistence type="predicted"/>
<feature type="coiled-coil region" evidence="1">
    <location>
        <begin position="15"/>
        <end position="42"/>
    </location>
</feature>
<evidence type="ECO:0000313" key="3">
    <source>
        <dbReference type="Proteomes" id="UP000251213"/>
    </source>
</evidence>
<dbReference type="RefSeq" id="WP_113658575.1">
    <property type="nucleotide sequence ID" value="NZ_KZ845665.1"/>
</dbReference>
<reference evidence="2 3" key="1">
    <citation type="submission" date="2018-06" db="EMBL/GenBank/DDBJ databases">
        <title>Thermoflavimicrobium daqus sp. nov., a thermophilic microbe isolated from Moutai-flavour Daqu.</title>
        <authorList>
            <person name="Wang X."/>
            <person name="Zhou H."/>
        </authorList>
    </citation>
    <scope>NUCLEOTIDE SEQUENCE [LARGE SCALE GENOMIC DNA]</scope>
    <source>
        <strain evidence="2 3">FBKL4.011</strain>
    </source>
</reference>
<evidence type="ECO:0000256" key="1">
    <source>
        <dbReference type="SAM" id="Coils"/>
    </source>
</evidence>
<name>A0A364K6M7_9BACL</name>
<comment type="caution">
    <text evidence="2">The sequence shown here is derived from an EMBL/GenBank/DDBJ whole genome shotgun (WGS) entry which is preliminary data.</text>
</comment>
<evidence type="ECO:0000313" key="2">
    <source>
        <dbReference type="EMBL" id="RAL25961.1"/>
    </source>
</evidence>